<protein>
    <submittedName>
        <fullName evidence="1">Uncharacterized protein</fullName>
    </submittedName>
</protein>
<dbReference type="EMBL" id="RZNH01000012">
    <property type="protein sequence ID" value="NOU60012.1"/>
    <property type="molecule type" value="Genomic_DNA"/>
</dbReference>
<keyword evidence="2" id="KW-1185">Reference proteome</keyword>
<sequence>MKAWIELEGEINNLSVCAKFTNYQDQTITIDYVLRTKKVGRSGDTSTSQKGKSIAPTNKILALSEARMNLSRKDNLFVKLFVYHNKKLVAQDSVVLHGDNE</sequence>
<proteinExistence type="predicted"/>
<dbReference type="Proteomes" id="UP000732105">
    <property type="component" value="Unassembled WGS sequence"/>
</dbReference>
<organism evidence="1 2">
    <name type="scientific">Marinifilum caeruleilacunae</name>
    <dbReference type="NCBI Taxonomy" id="2499076"/>
    <lineage>
        <taxon>Bacteria</taxon>
        <taxon>Pseudomonadati</taxon>
        <taxon>Bacteroidota</taxon>
        <taxon>Bacteroidia</taxon>
        <taxon>Marinilabiliales</taxon>
        <taxon>Marinifilaceae</taxon>
    </lineage>
</organism>
<dbReference type="RefSeq" id="WP_171595290.1">
    <property type="nucleotide sequence ID" value="NZ_RZNH01000012.1"/>
</dbReference>
<evidence type="ECO:0000313" key="1">
    <source>
        <dbReference type="EMBL" id="NOU60012.1"/>
    </source>
</evidence>
<reference evidence="1 2" key="1">
    <citation type="submission" date="2018-12" db="EMBL/GenBank/DDBJ databases">
        <title>Marinifilum JC070 sp. nov., a marine bacterium isolated from Yongle Blue Hole in the South China Sea.</title>
        <authorList>
            <person name="Fu T."/>
        </authorList>
    </citation>
    <scope>NUCLEOTIDE SEQUENCE [LARGE SCALE GENOMIC DNA]</scope>
    <source>
        <strain evidence="1 2">JC070</strain>
    </source>
</reference>
<dbReference type="InterPro" id="IPR053722">
    <property type="entry name" value="Curli_assembly_CsgC/AgfC"/>
</dbReference>
<dbReference type="Gene3D" id="2.60.40.2420">
    <property type="match status" value="1"/>
</dbReference>
<comment type="caution">
    <text evidence="1">The sequence shown here is derived from an EMBL/GenBank/DDBJ whole genome shotgun (WGS) entry which is preliminary data.</text>
</comment>
<evidence type="ECO:0000313" key="2">
    <source>
        <dbReference type="Proteomes" id="UP000732105"/>
    </source>
</evidence>
<name>A0ABX1WV96_9BACT</name>
<accession>A0ABX1WV96</accession>
<gene>
    <name evidence="1" type="ORF">ELS83_09265</name>
</gene>